<dbReference type="RefSeq" id="XP_024664692.1">
    <property type="nucleotide sequence ID" value="XM_024808924.1"/>
</dbReference>
<feature type="compositionally biased region" description="Basic and acidic residues" evidence="9">
    <location>
        <begin position="27"/>
        <end position="36"/>
    </location>
</feature>
<proteinExistence type="inferred from homology"/>
<gene>
    <name evidence="11" type="ORF">B9G98_02367</name>
</gene>
<evidence type="ECO:0000256" key="4">
    <source>
        <dbReference type="ARBA" id="ARBA00022692"/>
    </source>
</evidence>
<feature type="transmembrane region" description="Helical" evidence="10">
    <location>
        <begin position="513"/>
        <end position="533"/>
    </location>
</feature>
<feature type="transmembrane region" description="Helical" evidence="10">
    <location>
        <begin position="182"/>
        <end position="205"/>
    </location>
</feature>
<evidence type="ECO:0000256" key="2">
    <source>
        <dbReference type="ARBA" id="ARBA00005982"/>
    </source>
</evidence>
<dbReference type="EMBL" id="NDIQ01000021">
    <property type="protein sequence ID" value="PRT54747.1"/>
    <property type="molecule type" value="Genomic_DNA"/>
</dbReference>
<dbReference type="Gene3D" id="1.20.1250.20">
    <property type="entry name" value="MFS general substrate transporter like domains"/>
    <property type="match status" value="1"/>
</dbReference>
<feature type="transmembrane region" description="Helical" evidence="10">
    <location>
        <begin position="457"/>
        <end position="479"/>
    </location>
</feature>
<evidence type="ECO:0000256" key="10">
    <source>
        <dbReference type="SAM" id="Phobius"/>
    </source>
</evidence>
<dbReference type="AlphaFoldDB" id="A0A2T0FIG5"/>
<dbReference type="GO" id="GO:0071916">
    <property type="term" value="F:dipeptide transmembrane transporter activity"/>
    <property type="evidence" value="ECO:0007669"/>
    <property type="project" value="UniProtKB-ARBA"/>
</dbReference>
<name>A0A2T0FIG5_9ASCO</name>
<dbReference type="InterPro" id="IPR018456">
    <property type="entry name" value="PTR2_symporter_CS"/>
</dbReference>
<dbReference type="Proteomes" id="UP000238350">
    <property type="component" value="Unassembled WGS sequence"/>
</dbReference>
<dbReference type="STRING" id="45607.A0A2T0FIG5"/>
<keyword evidence="7 10" id="KW-0472">Membrane</keyword>
<dbReference type="GO" id="GO:0005886">
    <property type="term" value="C:plasma membrane"/>
    <property type="evidence" value="ECO:0007669"/>
    <property type="project" value="UniProtKB-ARBA"/>
</dbReference>
<dbReference type="PANTHER" id="PTHR11654">
    <property type="entry name" value="OLIGOPEPTIDE TRANSPORTER-RELATED"/>
    <property type="match status" value="1"/>
</dbReference>
<dbReference type="FunFam" id="1.20.1250.20:FF:000085">
    <property type="entry name" value="MFS peptide transporter Ptr2"/>
    <property type="match status" value="1"/>
</dbReference>
<comment type="subcellular location">
    <subcellularLocation>
        <location evidence="1 8">Membrane</location>
        <topology evidence="1 8">Multi-pass membrane protein</topology>
    </subcellularLocation>
</comment>
<accession>A0A2T0FIG5</accession>
<dbReference type="PROSITE" id="PS01023">
    <property type="entry name" value="PTR2_2"/>
    <property type="match status" value="1"/>
</dbReference>
<evidence type="ECO:0000256" key="1">
    <source>
        <dbReference type="ARBA" id="ARBA00004141"/>
    </source>
</evidence>
<dbReference type="InterPro" id="IPR000109">
    <property type="entry name" value="POT_fam"/>
</dbReference>
<evidence type="ECO:0000313" key="12">
    <source>
        <dbReference type="Proteomes" id="UP000238350"/>
    </source>
</evidence>
<dbReference type="OrthoDB" id="8904098at2759"/>
<evidence type="ECO:0000256" key="6">
    <source>
        <dbReference type="ARBA" id="ARBA00022989"/>
    </source>
</evidence>
<feature type="region of interest" description="Disordered" evidence="9">
    <location>
        <begin position="1"/>
        <end position="38"/>
    </location>
</feature>
<feature type="transmembrane region" description="Helical" evidence="10">
    <location>
        <begin position="263"/>
        <end position="283"/>
    </location>
</feature>
<protein>
    <submittedName>
        <fullName evidence="11">Peptide transporter PTR2</fullName>
    </submittedName>
</protein>
<feature type="transmembrane region" description="Helical" evidence="10">
    <location>
        <begin position="226"/>
        <end position="251"/>
    </location>
</feature>
<keyword evidence="3 8" id="KW-0813">Transport</keyword>
<keyword evidence="12" id="KW-1185">Reference proteome</keyword>
<keyword evidence="6 10" id="KW-1133">Transmembrane helix</keyword>
<comment type="caution">
    <text evidence="11">The sequence shown here is derived from an EMBL/GenBank/DDBJ whole genome shotgun (WGS) entry which is preliminary data.</text>
</comment>
<dbReference type="GeneID" id="36516115"/>
<keyword evidence="5" id="KW-0653">Protein transport</keyword>
<evidence type="ECO:0000256" key="9">
    <source>
        <dbReference type="SAM" id="MobiDB-lite"/>
    </source>
</evidence>
<dbReference type="PROSITE" id="PS01022">
    <property type="entry name" value="PTR2_1"/>
    <property type="match status" value="1"/>
</dbReference>
<dbReference type="Pfam" id="PF00854">
    <property type="entry name" value="PTR2"/>
    <property type="match status" value="1"/>
</dbReference>
<evidence type="ECO:0000256" key="5">
    <source>
        <dbReference type="ARBA" id="ARBA00022856"/>
    </source>
</evidence>
<dbReference type="InterPro" id="IPR036259">
    <property type="entry name" value="MFS_trans_sf"/>
</dbReference>
<feature type="transmembrane region" description="Helical" evidence="10">
    <location>
        <begin position="572"/>
        <end position="593"/>
    </location>
</feature>
<feature type="transmembrane region" description="Helical" evidence="10">
    <location>
        <begin position="427"/>
        <end position="445"/>
    </location>
</feature>
<evidence type="ECO:0000313" key="11">
    <source>
        <dbReference type="EMBL" id="PRT54747.1"/>
    </source>
</evidence>
<feature type="transmembrane region" description="Helical" evidence="10">
    <location>
        <begin position="380"/>
        <end position="397"/>
    </location>
</feature>
<feature type="transmembrane region" description="Helical" evidence="10">
    <location>
        <begin position="545"/>
        <end position="566"/>
    </location>
</feature>
<sequence>MRLNPFSRAAKPEDDLVSAPSESAASAEKEHEKFEATSDDGLVAEDGTILLGPEPTAEELETLRIVSDTLPLSAWYVAIVELAERFTYYGCSGVFQNYMSLDRDGPVQPGGLGLGTSSATALSYFFQFWCYITPIPGGLIADMWLGKYWTIFWSACIYIIGNLVLFVTSLPSSIRGNHAEGGYIAAIVIIGIGTGGIKANVSTLIADQYTNTRQYVKTLKSGERVIVDPAVTMQTIFQIFYMCINVGSLSAIATTELEHNVDFWAAFLLPFAFFFVAIVALFLGRGKYVQNTPTGSPVPHTLKICWEGIKNGFKSDGYRTRISEKHNRGKLFEFITYPLRPVKPFFGRFNLEVAKPSLREELNLAPVPWSETFVEEVRRALYGCKVFAFYPIYWVVYGQMLNNFVSQAGTMDVHAIPNDIMQNIDPIAVIIFVPLINKFFLPFLRKLGFPMHPVTRIFWGFISVSLAMAYAAIVQHIIYSSPPCFQWPMETDETSEHYCPTFNKVHVAVQTPAYVFIALSEIFASVTGLEYAYTKAPITMKSVIMSIFLVTNAIGAALGIAISPTAKNPKFMWMYIGLCIATIIAACVFWCVYSHYNKLEKRFQEIEDLAKHEQLHNTLNFPQNDEHVYGDRMGEEEMAAGLDIKPIASVVGEANNFTPLEEAIITTAAETK</sequence>
<evidence type="ECO:0000256" key="3">
    <source>
        <dbReference type="ARBA" id="ARBA00022448"/>
    </source>
</evidence>
<dbReference type="SUPFAM" id="SSF103473">
    <property type="entry name" value="MFS general substrate transporter"/>
    <property type="match status" value="1"/>
</dbReference>
<feature type="transmembrane region" description="Helical" evidence="10">
    <location>
        <begin position="148"/>
        <end position="170"/>
    </location>
</feature>
<comment type="similarity">
    <text evidence="2 8">Belongs to the major facilitator superfamily. Proton-dependent oligopeptide transporter (POT/PTR) (TC 2.A.17) family.</text>
</comment>
<keyword evidence="4 8" id="KW-0812">Transmembrane</keyword>
<reference evidence="11 12" key="1">
    <citation type="submission" date="2017-04" db="EMBL/GenBank/DDBJ databases">
        <title>Genome sequencing of [Candida] sorbophila.</title>
        <authorList>
            <person name="Ahn J.O."/>
        </authorList>
    </citation>
    <scope>NUCLEOTIDE SEQUENCE [LARGE SCALE GENOMIC DNA]</scope>
    <source>
        <strain evidence="11 12">DS02</strain>
    </source>
</reference>
<organism evidence="11 12">
    <name type="scientific">Wickerhamiella sorbophila</name>
    <dbReference type="NCBI Taxonomy" id="45607"/>
    <lineage>
        <taxon>Eukaryota</taxon>
        <taxon>Fungi</taxon>
        <taxon>Dikarya</taxon>
        <taxon>Ascomycota</taxon>
        <taxon>Saccharomycotina</taxon>
        <taxon>Dipodascomycetes</taxon>
        <taxon>Dipodascales</taxon>
        <taxon>Trichomonascaceae</taxon>
        <taxon>Wickerhamiella</taxon>
    </lineage>
</organism>
<evidence type="ECO:0000256" key="7">
    <source>
        <dbReference type="ARBA" id="ARBA00023136"/>
    </source>
</evidence>
<evidence type="ECO:0000256" key="8">
    <source>
        <dbReference type="RuleBase" id="RU003755"/>
    </source>
</evidence>
<keyword evidence="5" id="KW-0571">Peptide transport</keyword>